<feature type="compositionally biased region" description="Acidic residues" evidence="1">
    <location>
        <begin position="86"/>
        <end position="101"/>
    </location>
</feature>
<keyword evidence="2" id="KW-0812">Transmembrane</keyword>
<reference evidence="3 4" key="1">
    <citation type="journal article" date="2018" name="Nat. Genet.">
        <title>The Rosa genome provides new insights in the design of modern roses.</title>
        <authorList>
            <person name="Bendahmane M."/>
        </authorList>
    </citation>
    <scope>NUCLEOTIDE SEQUENCE [LARGE SCALE GENOMIC DNA]</scope>
    <source>
        <strain evidence="4">cv. Old Blush</strain>
    </source>
</reference>
<dbReference type="OrthoDB" id="1931195at2759"/>
<protein>
    <recommendedName>
        <fullName evidence="5">ATP phosphoribosyltransferase regulatory subunit</fullName>
    </recommendedName>
</protein>
<organism evidence="3 4">
    <name type="scientific">Rosa chinensis</name>
    <name type="common">China rose</name>
    <dbReference type="NCBI Taxonomy" id="74649"/>
    <lineage>
        <taxon>Eukaryota</taxon>
        <taxon>Viridiplantae</taxon>
        <taxon>Streptophyta</taxon>
        <taxon>Embryophyta</taxon>
        <taxon>Tracheophyta</taxon>
        <taxon>Spermatophyta</taxon>
        <taxon>Magnoliopsida</taxon>
        <taxon>eudicotyledons</taxon>
        <taxon>Gunneridae</taxon>
        <taxon>Pentapetalae</taxon>
        <taxon>rosids</taxon>
        <taxon>fabids</taxon>
        <taxon>Rosales</taxon>
        <taxon>Rosaceae</taxon>
        <taxon>Rosoideae</taxon>
        <taxon>Rosoideae incertae sedis</taxon>
        <taxon>Rosa</taxon>
    </lineage>
</organism>
<evidence type="ECO:0000256" key="2">
    <source>
        <dbReference type="SAM" id="Phobius"/>
    </source>
</evidence>
<evidence type="ECO:0000313" key="3">
    <source>
        <dbReference type="EMBL" id="PRQ22255.1"/>
    </source>
</evidence>
<keyword evidence="4" id="KW-1185">Reference proteome</keyword>
<dbReference type="GO" id="GO:0009787">
    <property type="term" value="P:regulation of abscisic acid-activated signaling pathway"/>
    <property type="evidence" value="ECO:0007669"/>
    <property type="project" value="InterPro"/>
</dbReference>
<evidence type="ECO:0000256" key="1">
    <source>
        <dbReference type="SAM" id="MobiDB-lite"/>
    </source>
</evidence>
<dbReference type="GO" id="GO:0010100">
    <property type="term" value="P:negative regulation of photomorphogenesis"/>
    <property type="evidence" value="ECO:0007669"/>
    <property type="project" value="InterPro"/>
</dbReference>
<dbReference type="EMBL" id="PDCK01000044">
    <property type="protein sequence ID" value="PRQ22255.1"/>
    <property type="molecule type" value="Genomic_DNA"/>
</dbReference>
<feature type="region of interest" description="Disordered" evidence="1">
    <location>
        <begin position="1"/>
        <end position="29"/>
    </location>
</feature>
<proteinExistence type="predicted"/>
<feature type="compositionally biased region" description="Low complexity" evidence="1">
    <location>
        <begin position="12"/>
        <end position="29"/>
    </location>
</feature>
<comment type="caution">
    <text evidence="3">The sequence shown here is derived from an EMBL/GenBank/DDBJ whole genome shotgun (WGS) entry which is preliminary data.</text>
</comment>
<keyword evidence="2" id="KW-1133">Transmembrane helix</keyword>
<evidence type="ECO:0000313" key="4">
    <source>
        <dbReference type="Proteomes" id="UP000238479"/>
    </source>
</evidence>
<dbReference type="AlphaFoldDB" id="A0A2P6PK09"/>
<dbReference type="Gramene" id="PRQ22255">
    <property type="protein sequence ID" value="PRQ22255"/>
    <property type="gene ID" value="RchiOBHm_Chr6g0248281"/>
</dbReference>
<feature type="transmembrane region" description="Helical" evidence="2">
    <location>
        <begin position="167"/>
        <end position="188"/>
    </location>
</feature>
<dbReference type="Proteomes" id="UP000238479">
    <property type="component" value="Chromosome 6"/>
</dbReference>
<name>A0A2P6PK09_ROSCH</name>
<accession>A0A2P6PK09</accession>
<feature type="compositionally biased region" description="Polar residues" evidence="1">
    <location>
        <begin position="1"/>
        <end position="11"/>
    </location>
</feature>
<dbReference type="PANTHER" id="PTHR35474:SF1">
    <property type="entry name" value="ATP PHOSPHORIBOSYLTRANSFERASE REGULATORY SUBUNIT"/>
    <property type="match status" value="1"/>
</dbReference>
<gene>
    <name evidence="3" type="ORF">RchiOBHm_Chr6g0248281</name>
</gene>
<dbReference type="OMA" id="ILAFFWI"/>
<feature type="region of interest" description="Disordered" evidence="1">
    <location>
        <begin position="50"/>
        <end position="101"/>
    </location>
</feature>
<keyword evidence="2" id="KW-0472">Membrane</keyword>
<evidence type="ECO:0008006" key="5">
    <source>
        <dbReference type="Google" id="ProtNLM"/>
    </source>
</evidence>
<dbReference type="InterPro" id="IPR039324">
    <property type="entry name" value="SHW1"/>
</dbReference>
<feature type="transmembrane region" description="Helical" evidence="2">
    <location>
        <begin position="131"/>
        <end position="155"/>
    </location>
</feature>
<sequence>MPLSATVSPPTLSLFPQSHPPQQSQLHLPHNLTPFLKPKRFTPQFHCAQATRRNPNYPPGGADGFVDDPRNWSRSINSEIDRPYGFEDDDEDEEDGDDDDEEDRSLDLLVRFVQNVFKKVSKRARRAVRSVLPVAIPTKLVGFSVNGVLMLAFLWVLKAFLEVICTLGSLVFVSILLIRGIWIGVAYVQENRNHKVGNFEDEGRPWTGAQPAT</sequence>
<dbReference type="STRING" id="74649.A0A2P6PK09"/>
<dbReference type="PANTHER" id="PTHR35474">
    <property type="entry name" value="ATP PHOSPHORIBOSYLTRANSFERASE REGULATORY SUBUNIT"/>
    <property type="match status" value="1"/>
</dbReference>